<dbReference type="ExpressionAtlas" id="A8JQW3">
    <property type="expression patterns" value="baseline and differential"/>
</dbReference>
<dbReference type="Reactome" id="R-DME-72163">
    <property type="pathway name" value="mRNA Splicing - Major Pathway"/>
</dbReference>
<dbReference type="GlyGen" id="A8JQW3">
    <property type="glycosylation" value="1 site"/>
</dbReference>
<reference evidence="10 12" key="4">
    <citation type="journal article" date="2002" name="Genome Biol.">
        <title>The transposable elements of the Drosophila melanogaster euchromatin: a genomics perspective.</title>
        <authorList>
            <person name="Kaminker J.S."/>
            <person name="Bergman C.M."/>
            <person name="Kronmiller B."/>
            <person name="Carlson J."/>
            <person name="Svirskas R."/>
            <person name="Patel S."/>
            <person name="Frise E."/>
            <person name="Wheeler D.A."/>
            <person name="Lewis S.E."/>
            <person name="Rubin G.M."/>
            <person name="Ashburner M."/>
            <person name="Celniker S.E."/>
        </authorList>
    </citation>
    <scope>NUCLEOTIDE SEQUENCE [LARGE SCALE GENOMIC DNA]</scope>
    <source>
        <strain evidence="12">Berkeley</strain>
    </source>
</reference>
<protein>
    <submittedName>
        <fullName evidence="10">Pinin, isoform B</fullName>
    </submittedName>
</protein>
<keyword evidence="13" id="KW-1267">Proteomics identification</keyword>
<dbReference type="PhylomeDB" id="A8JQW3"/>
<keyword evidence="3" id="KW-0507">mRNA processing</keyword>
<evidence type="ECO:0000313" key="10">
    <source>
        <dbReference type="EMBL" id="ABW08628.1"/>
    </source>
</evidence>
<evidence type="ECO:0000256" key="3">
    <source>
        <dbReference type="ARBA" id="ARBA00022664"/>
    </source>
</evidence>
<evidence type="ECO:0000256" key="2">
    <source>
        <dbReference type="ARBA" id="ARBA00010386"/>
    </source>
</evidence>
<dbReference type="OMA" id="RDFKAWE"/>
<evidence type="ECO:0000313" key="12">
    <source>
        <dbReference type="Proteomes" id="UP000000803"/>
    </source>
</evidence>
<evidence type="ECO:0000256" key="6">
    <source>
        <dbReference type="ARBA" id="ARBA00023187"/>
    </source>
</evidence>
<proteinExistence type="evidence at protein level"/>
<reference evidence="10 12" key="6">
    <citation type="journal article" date="2005" name="PLoS Comput. Biol.">
        <title>Combined evidence annotation of transposable elements in genome sequences.</title>
        <authorList>
            <person name="Quesneville H."/>
            <person name="Bergman C.M."/>
            <person name="Andrieu O."/>
            <person name="Autard D."/>
            <person name="Nouaud D."/>
            <person name="Ashburner M."/>
            <person name="Anxolabehere D."/>
        </authorList>
    </citation>
    <scope>NUCLEOTIDE SEQUENCE [LARGE SCALE GENOMIC DNA]</scope>
    <source>
        <strain evidence="12">Berkeley</strain>
    </source>
</reference>
<keyword evidence="5" id="KW-0804">Transcription</keyword>
<sequence>MVNDSGLSTVDDLEQKLNSAKQSLVILNENIRRIAGRVPKESLQRSEKFKYTQDGKKNEHNGDRPFPRNATPGGVFKDKRRMYESKNPISRFPIEENEGRPPRINSRVIREMPTKKEIVEAQGTDSESRARNRRMFGSLLGTLQKFCQEESRLKSKEDKKAEIDRKVEKQELQERAMLRKQRETLFLDRKKKQFEIRRLEYKMARMKDFKVWEATMLNAKNNIRTKTKPHLFFRPKVHSPRTEKLLSKSKSEADVFIEFRREELEVELKNLENMNFGKMEDDTAIDESFYEEPDDEEQLDKSLLYVK</sequence>
<evidence type="ECO:0000256" key="1">
    <source>
        <dbReference type="ARBA" id="ARBA00004123"/>
    </source>
</evidence>
<evidence type="ECO:0000256" key="7">
    <source>
        <dbReference type="ARBA" id="ARBA00023242"/>
    </source>
</evidence>
<organism evidence="10 12">
    <name type="scientific">Drosophila melanogaster</name>
    <name type="common">Fruit fly</name>
    <dbReference type="NCBI Taxonomy" id="7227"/>
    <lineage>
        <taxon>Eukaryota</taxon>
        <taxon>Metazoa</taxon>
        <taxon>Ecdysozoa</taxon>
        <taxon>Arthropoda</taxon>
        <taxon>Hexapoda</taxon>
        <taxon>Insecta</taxon>
        <taxon>Pterygota</taxon>
        <taxon>Neoptera</taxon>
        <taxon>Endopterygota</taxon>
        <taxon>Diptera</taxon>
        <taxon>Brachycera</taxon>
        <taxon>Muscomorpha</taxon>
        <taxon>Ephydroidea</taxon>
        <taxon>Drosophilidae</taxon>
        <taxon>Drosophila</taxon>
        <taxon>Sophophora</taxon>
    </lineage>
</organism>
<reference evidence="10 12" key="5">
    <citation type="journal article" date="2002" name="Genome Biol.">
        <title>Heterochromatic sequences in a Drosophila whole-genome shotgun assembly.</title>
        <authorList>
            <person name="Hoskins R.A."/>
            <person name="Smith C.D."/>
            <person name="Carlson J.W."/>
            <person name="Carvalho A.B."/>
            <person name="Halpern A."/>
            <person name="Kaminker J.S."/>
            <person name="Kennedy C."/>
            <person name="Mungall C.J."/>
            <person name="Sullivan B.A."/>
            <person name="Sutton G.G."/>
            <person name="Yasuhara J.C."/>
            <person name="Wakimoto B.T."/>
            <person name="Myers E.W."/>
            <person name="Celniker S.E."/>
            <person name="Rubin G.M."/>
            <person name="Karpen G.H."/>
        </authorList>
    </citation>
    <scope>NUCLEOTIDE SEQUENCE [LARGE SCALE GENOMIC DNA]</scope>
    <source>
        <strain evidence="12">Berkeley</strain>
    </source>
</reference>
<dbReference type="KEGG" id="dme:Dmel_CG8383"/>
<gene>
    <name evidence="10 11" type="primary">Pnn</name>
    <name evidence="10" type="synonym">Dmel\CG8383</name>
    <name evidence="10" type="synonym">dPnn</name>
    <name evidence="10" type="synonym">FBgn0037737</name>
    <name evidence="10 11" type="ORF">CG8383</name>
    <name evidence="10" type="ORF">Dmel_CG8383</name>
</gene>
<dbReference type="DNASU" id="41185"/>
<dbReference type="FlyBase" id="FBgn0037737">
    <property type="gene designation" value="Pnn"/>
</dbReference>
<keyword evidence="7" id="KW-0539">Nucleus</keyword>
<dbReference type="PaxDb" id="7227-FBpp0112122"/>
<dbReference type="GO" id="GO:0000398">
    <property type="term" value="P:mRNA splicing, via spliceosome"/>
    <property type="evidence" value="ECO:0000305"/>
    <property type="project" value="FlyBase"/>
</dbReference>
<dbReference type="InterPro" id="IPR039853">
    <property type="entry name" value="Pinin"/>
</dbReference>
<dbReference type="SMR" id="A8JQW3"/>
<feature type="region of interest" description="Disordered" evidence="8">
    <location>
        <begin position="36"/>
        <end position="77"/>
    </location>
</feature>
<evidence type="ECO:0000259" key="9">
    <source>
        <dbReference type="Pfam" id="PF04696"/>
    </source>
</evidence>
<reference evidence="10 12" key="11">
    <citation type="journal article" date="2015" name="Genome Res.">
        <title>The Release 6 reference sequence of the Drosophila melanogaster genome.</title>
        <authorList>
            <person name="Hoskins R.A."/>
            <person name="Carlson J.W."/>
            <person name="Wan K.H."/>
            <person name="Park S."/>
            <person name="Mendez I."/>
            <person name="Galle S.E."/>
            <person name="Booth B.W."/>
            <person name="Pfeiffer B.D."/>
            <person name="George R.A."/>
            <person name="Svirskas R."/>
            <person name="Krzywinski M."/>
            <person name="Schein J."/>
            <person name="Accardo M.C."/>
            <person name="Damia E."/>
            <person name="Messina G."/>
            <person name="Mendez-Lago M."/>
            <person name="de Pablos B."/>
            <person name="Demakova O.V."/>
            <person name="Andreyeva E.N."/>
            <person name="Boldyreva L.V."/>
            <person name="Marra M."/>
            <person name="Carvalho A.B."/>
            <person name="Dimitri P."/>
            <person name="Villasante A."/>
            <person name="Zhimulev I.F."/>
            <person name="Rubin G.M."/>
            <person name="Karpen G.H."/>
            <person name="Celniker S.E."/>
        </authorList>
    </citation>
    <scope>NUCLEOTIDE SEQUENCE [LARGE SCALE GENOMIC DNA]</scope>
    <source>
        <strain evidence="12">Berkeley</strain>
    </source>
</reference>
<keyword evidence="6" id="KW-0508">mRNA splicing</keyword>
<dbReference type="InterPro" id="IPR006786">
    <property type="entry name" value="Pinin_SDK_MemA"/>
</dbReference>
<reference evidence="10 12" key="10">
    <citation type="journal article" date="2015" name="G3 (Bethesda)">
        <title>Gene Model Annotations for Drosophila melanogaster: The Rule-Benders.</title>
        <authorList>
            <consortium name="FlyBase Consortium"/>
            <person name="Crosby M.A."/>
            <person name="Gramates L.S."/>
            <person name="Dos Santos G."/>
            <person name="Matthews B.B."/>
            <person name="St Pierre S.E."/>
            <person name="Zhou P."/>
            <person name="Schroeder A.J."/>
            <person name="Falls K."/>
            <person name="Emmert D.B."/>
            <person name="Russo S.M."/>
            <person name="Gelbart W.M."/>
            <person name="null"/>
        </authorList>
    </citation>
    <scope>NUCLEOTIDE SEQUENCE [LARGE SCALE GENOMIC DNA]</scope>
    <source>
        <strain evidence="12">Berkeley</strain>
    </source>
</reference>
<dbReference type="Bgee" id="FBgn0037737">
    <property type="expression patterns" value="Expressed in cleaving embryo and 156 other cell types or tissues"/>
</dbReference>
<evidence type="ECO:0000256" key="5">
    <source>
        <dbReference type="ARBA" id="ARBA00023163"/>
    </source>
</evidence>
<dbReference type="InParanoid" id="A8JQW3"/>
<dbReference type="GeneID" id="41185"/>
<dbReference type="OrthoDB" id="330772at2759"/>
<comment type="subcellular location">
    <subcellularLocation>
        <location evidence="1">Nucleus</location>
    </subcellularLocation>
</comment>
<dbReference type="PANTHER" id="PTHR12707">
    <property type="entry name" value="PINN"/>
    <property type="match status" value="1"/>
</dbReference>
<reference evidence="10 12" key="1">
    <citation type="journal article" date="2000" name="Science">
        <title>The genome sequence of Drosophila melanogaster.</title>
        <authorList>
            <person name="Adams M.D."/>
            <person name="Celniker S.E."/>
            <person name="Holt R.A."/>
            <person name="Evans C.A."/>
            <person name="Gocayne J.D."/>
            <person name="Amanatides P.G."/>
            <person name="Scherer S.E."/>
            <person name="Li P.W."/>
            <person name="Hoskins R.A."/>
            <person name="Galle R.F."/>
            <person name="George R.A."/>
            <person name="Lewis S.E."/>
            <person name="Richards S."/>
            <person name="Ashburner M."/>
            <person name="Henderson S.N."/>
            <person name="Sutton G.G."/>
            <person name="Wortman J.R."/>
            <person name="Yandell M.D."/>
            <person name="Zhang Q."/>
            <person name="Chen L.X."/>
            <person name="Brandon R.C."/>
            <person name="Rogers Y.H."/>
            <person name="Blazej R.G."/>
            <person name="Champe M."/>
            <person name="Pfeiffer B.D."/>
            <person name="Wan K.H."/>
            <person name="Doyle C."/>
            <person name="Baxter E.G."/>
            <person name="Helt G."/>
            <person name="Nelson C.R."/>
            <person name="Gabor G.L."/>
            <person name="Abril J.F."/>
            <person name="Agbayani A."/>
            <person name="An H.J."/>
            <person name="Andrews-Pfannkoch C."/>
            <person name="Baldwin D."/>
            <person name="Ballew R.M."/>
            <person name="Basu A."/>
            <person name="Baxendale J."/>
            <person name="Bayraktaroglu L."/>
            <person name="Beasley E.M."/>
            <person name="Beeson K.Y."/>
            <person name="Benos P.V."/>
            <person name="Berman B.P."/>
            <person name="Bhandari D."/>
            <person name="Bolshakov S."/>
            <person name="Borkova D."/>
            <person name="Botchan M.R."/>
            <person name="Bouck J."/>
            <person name="Brokstein P."/>
            <person name="Brottier P."/>
            <person name="Burtis K.C."/>
            <person name="Busam D.A."/>
            <person name="Butler H."/>
            <person name="Cadieu E."/>
            <person name="Center A."/>
            <person name="Chandra I."/>
            <person name="Cherry J.M."/>
            <person name="Cawley S."/>
            <person name="Dahlke C."/>
            <person name="Davenport L.B."/>
            <person name="Davies P."/>
            <person name="de Pablos B."/>
            <person name="Delcher A."/>
            <person name="Deng Z."/>
            <person name="Mays A.D."/>
            <person name="Dew I."/>
            <person name="Dietz S.M."/>
            <person name="Dodson K."/>
            <person name="Doup L.E."/>
            <person name="Downes M."/>
            <person name="Dugan-Rocha S."/>
            <person name="Dunkov B.C."/>
            <person name="Dunn P."/>
            <person name="Durbin K.J."/>
            <person name="Evangelista C.C."/>
            <person name="Ferraz C."/>
            <person name="Ferriera S."/>
            <person name="Fleischmann W."/>
            <person name="Fosler C."/>
            <person name="Gabrielian A.E."/>
            <person name="Garg N.S."/>
            <person name="Gelbart W.M."/>
            <person name="Glasser K."/>
            <person name="Glodek A."/>
            <person name="Gong F."/>
            <person name="Gorrell J.H."/>
            <person name="Gu Z."/>
            <person name="Guan P."/>
            <person name="Harris M."/>
            <person name="Harris N.L."/>
            <person name="Harvey D."/>
            <person name="Heiman T.J."/>
            <person name="Hernandez J.R."/>
            <person name="Houck J."/>
            <person name="Hostin D."/>
            <person name="Houston K.A."/>
            <person name="Howland T.J."/>
            <person name="Wei M.H."/>
            <person name="Ibegwam C."/>
            <person name="Jalali M."/>
            <person name="Kalush F."/>
            <person name="Karpen G.H."/>
            <person name="Ke Z."/>
            <person name="Kennison J.A."/>
            <person name="Ketchum K.A."/>
            <person name="Kimmel B.E."/>
            <person name="Kodira C.D."/>
            <person name="Kraft C."/>
            <person name="Kravitz S."/>
            <person name="Kulp D."/>
            <person name="Lai Z."/>
            <person name="Lasko P."/>
            <person name="Lei Y."/>
            <person name="Levitsky A.A."/>
            <person name="Li J."/>
            <person name="Li Z."/>
            <person name="Liang Y."/>
            <person name="Lin X."/>
            <person name="Liu X."/>
            <person name="Mattei B."/>
            <person name="McIntosh T.C."/>
            <person name="McLeod M.P."/>
            <person name="McPherson D."/>
            <person name="Merkulov G."/>
            <person name="Milshina N.V."/>
            <person name="Mobarry C."/>
            <person name="Morris J."/>
            <person name="Moshrefi A."/>
            <person name="Mount S.M."/>
            <person name="Moy M."/>
            <person name="Murphy B."/>
            <person name="Murphy L."/>
            <person name="Muzny D.M."/>
            <person name="Nelson D.L."/>
            <person name="Nelson D.R."/>
            <person name="Nelson K.A."/>
            <person name="Nixon K."/>
            <person name="Nusskern D.R."/>
            <person name="Pacleb J.M."/>
            <person name="Palazzolo M."/>
            <person name="Pittman G.S."/>
            <person name="Pan S."/>
            <person name="Pollard J."/>
            <person name="Puri V."/>
            <person name="Reese M.G."/>
            <person name="Reinert K."/>
            <person name="Remington K."/>
            <person name="Saunders R.D."/>
            <person name="Scheeler F."/>
            <person name="Shen H."/>
            <person name="Shue B.C."/>
            <person name="Siden-Kiamos I."/>
            <person name="Simpson M."/>
            <person name="Skupski M.P."/>
            <person name="Smith T."/>
            <person name="Spier E."/>
            <person name="Spradling A.C."/>
            <person name="Stapleton M."/>
            <person name="Strong R."/>
            <person name="Sun E."/>
            <person name="Svirskas R."/>
            <person name="Tector C."/>
            <person name="Turner R."/>
            <person name="Venter E."/>
            <person name="Wang A.H."/>
            <person name="Wang X."/>
            <person name="Wang Z.Y."/>
            <person name="Wassarman D.A."/>
            <person name="Weinstock G.M."/>
            <person name="Weissenbach J."/>
            <person name="Williams S.M."/>
            <person name="WoodageT"/>
            <person name="Worley K.C."/>
            <person name="Wu D."/>
            <person name="Yang S."/>
            <person name="Yao Q.A."/>
            <person name="Ye J."/>
            <person name="Yeh R.F."/>
            <person name="Zaveri J.S."/>
            <person name="Zhan M."/>
            <person name="Zhang G."/>
            <person name="Zhao Q."/>
            <person name="Zheng L."/>
            <person name="Zheng X.H."/>
            <person name="Zhong F.N."/>
            <person name="Zhong W."/>
            <person name="Zhou X."/>
            <person name="Zhu S."/>
            <person name="Zhu X."/>
            <person name="Smith H.O."/>
            <person name="Gibbs R.A."/>
            <person name="Myers E.W."/>
            <person name="Rubin G.M."/>
            <person name="Venter J.C."/>
        </authorList>
    </citation>
    <scope>NUCLEOTIDE SEQUENCE [LARGE SCALE GENOMIC DNA]</scope>
    <source>
        <strain evidence="12">Berkeley</strain>
    </source>
</reference>
<reference evidence="10 12" key="9">
    <citation type="journal article" date="2015" name="G3 (Bethesda)">
        <title>Gene Model Annotations for Drosophila melanogaster: Impact of High-Throughput Data.</title>
        <authorList>
            <consortium name="FlyBase Consortium"/>
            <person name="Matthews B.B."/>
            <person name="Dos Santos G."/>
            <person name="Crosby M.A."/>
            <person name="Emmert D.B."/>
            <person name="St Pierre S.E."/>
            <person name="Gramates L.S."/>
            <person name="Zhou P."/>
            <person name="Schroeder A.J."/>
            <person name="Falls K."/>
            <person name="Strelets V."/>
            <person name="Russo S.M."/>
            <person name="Gelbart W.M."/>
            <person name="null"/>
        </authorList>
    </citation>
    <scope>NUCLEOTIDE SEQUENCE [LARGE SCALE GENOMIC DNA]</scope>
    <source>
        <strain evidence="12">Berkeley</strain>
    </source>
</reference>
<evidence type="ECO:0000256" key="8">
    <source>
        <dbReference type="SAM" id="MobiDB-lite"/>
    </source>
</evidence>
<reference evidence="10 12" key="8">
    <citation type="journal article" date="2007" name="Science">
        <title>Sequence finishing and mapping of Drosophila melanogaster heterochromatin.</title>
        <authorList>
            <person name="Hoskins R.A."/>
            <person name="Carlson J.W."/>
            <person name="Kennedy C."/>
            <person name="Acevedo D."/>
            <person name="Evans-Holm M."/>
            <person name="Frise E."/>
            <person name="Wan K.H."/>
            <person name="Park S."/>
            <person name="Mendez-Lago M."/>
            <person name="Rossi F."/>
            <person name="Villasante A."/>
            <person name="Dimitri P."/>
            <person name="Karpen G.H."/>
            <person name="Celniker S.E."/>
        </authorList>
    </citation>
    <scope>NUCLEOTIDE SEQUENCE [LARGE SCALE GENOMIC DNA]</scope>
    <source>
        <strain evidence="12">Berkeley</strain>
    </source>
</reference>
<dbReference type="GO" id="GO:0071013">
    <property type="term" value="C:catalytic step 2 spliceosome"/>
    <property type="evidence" value="ECO:0007005"/>
    <property type="project" value="FlyBase"/>
</dbReference>
<dbReference type="FunCoup" id="A8JQW3">
    <property type="interactions" value="418"/>
</dbReference>
<dbReference type="EMBL" id="AE014297">
    <property type="protein sequence ID" value="ABW08628.1"/>
    <property type="molecule type" value="Genomic_DNA"/>
</dbReference>
<reference evidence="10 12" key="3">
    <citation type="journal article" date="2002" name="Genome Biol.">
        <title>Annotation of the Drosophila melanogaster euchromatic genome: a systematic review.</title>
        <authorList>
            <person name="Misra S."/>
            <person name="Crosby M.A."/>
            <person name="Mungall C.J."/>
            <person name="Matthews B.B."/>
            <person name="Campbell K.S."/>
            <person name="Hradecky P."/>
            <person name="Huang Y."/>
            <person name="Kaminker J.S."/>
            <person name="Millburn G.H."/>
            <person name="Prochnik S.E."/>
            <person name="Smith C.D."/>
            <person name="Tupy J.L."/>
            <person name="Whitfied E.J."/>
            <person name="Bayraktaroglu L."/>
            <person name="Berman B.P."/>
            <person name="Bettencourt B.R."/>
            <person name="Celniker S.E."/>
            <person name="de Grey A.D."/>
            <person name="Drysdale R.A."/>
            <person name="Harris N.L."/>
            <person name="Richter J."/>
            <person name="Russo S."/>
            <person name="Schroeder A.J."/>
            <person name="Shu S.Q."/>
            <person name="Stapleton M."/>
            <person name="Yamada C."/>
            <person name="Ashburner M."/>
            <person name="Gelbart W.M."/>
            <person name="Rubin G.M."/>
            <person name="Lewis S.E."/>
        </authorList>
    </citation>
    <scope>GENOME REANNOTATION</scope>
    <source>
        <strain evidence="12">Berkeley</strain>
    </source>
</reference>
<reference evidence="10 12" key="2">
    <citation type="journal article" date="2002" name="Genome Biol.">
        <title>Finishing a whole-genome shotgun: release 3 of the Drosophila melanogaster euchromatic genome sequence.</title>
        <authorList>
            <person name="Celniker S.E."/>
            <person name="Wheeler D.A."/>
            <person name="Kronmiller B."/>
            <person name="Carlson J.W."/>
            <person name="Halpern A."/>
            <person name="Patel S."/>
            <person name="Adams M."/>
            <person name="Champe M."/>
            <person name="Dugan S.P."/>
            <person name="Frise E."/>
            <person name="Hodgson A."/>
            <person name="George R.A."/>
            <person name="Hoskins R.A."/>
            <person name="Laverty T."/>
            <person name="Muzny D.M."/>
            <person name="Nelson C.R."/>
            <person name="Pacleb J.M."/>
            <person name="Park S."/>
            <person name="Pfeiffer B.D."/>
            <person name="Richards S."/>
            <person name="Sodergren E.J."/>
            <person name="Svirskas R."/>
            <person name="Tabor P.E."/>
            <person name="Wan K."/>
            <person name="Stapleton M."/>
            <person name="Sutton G.G."/>
            <person name="Venter C."/>
            <person name="Weinstock G."/>
            <person name="Scherer S.E."/>
            <person name="Myers E.W."/>
            <person name="Gibbs R.A."/>
            <person name="Rubin G.M."/>
        </authorList>
    </citation>
    <scope>NUCLEOTIDE SEQUENCE [LARGE SCALE GENOMIC DNA]</scope>
    <source>
        <strain evidence="12">Berkeley</strain>
    </source>
</reference>
<dbReference type="BioGRID-ORCS" id="41185">
    <property type="hits" value="0 hits in 1 CRISPR screen"/>
</dbReference>
<reference evidence="10 12" key="7">
    <citation type="journal article" date="2007" name="Science">
        <title>The Release 5.1 annotation of Drosophila melanogaster heterochromatin.</title>
        <authorList>
            <person name="Smith C.D."/>
            <person name="Shu S."/>
            <person name="Mungall C.J."/>
            <person name="Karpen G.H."/>
        </authorList>
    </citation>
    <scope>NUCLEOTIDE SEQUENCE [LARGE SCALE GENOMIC DNA]</scope>
    <source>
        <strain evidence="12">Berkeley</strain>
    </source>
</reference>
<dbReference type="Pfam" id="PF04696">
    <property type="entry name" value="Pinin_SDK_memA"/>
    <property type="match status" value="1"/>
</dbReference>
<name>A8JQW3_DROME</name>
<accession>A8JQW3</accession>
<keyword evidence="12" id="KW-1185">Reference proteome</keyword>
<dbReference type="UCSC" id="CG8383-RB">
    <property type="organism name" value="d. melanogaster"/>
</dbReference>
<dbReference type="Proteomes" id="UP000000803">
    <property type="component" value="Chromosome 3R"/>
</dbReference>
<evidence type="ECO:0000313" key="11">
    <source>
        <dbReference type="FlyBase" id="FBgn0037737"/>
    </source>
</evidence>
<dbReference type="PANTHER" id="PTHR12707:SF0">
    <property type="entry name" value="PININ"/>
    <property type="match status" value="1"/>
</dbReference>
<dbReference type="eggNOG" id="KOG3756">
    <property type="taxonomic scope" value="Eukaryota"/>
</dbReference>
<evidence type="ECO:0000256" key="4">
    <source>
        <dbReference type="ARBA" id="ARBA00023015"/>
    </source>
</evidence>
<feature type="compositionally biased region" description="Basic and acidic residues" evidence="8">
    <location>
        <begin position="38"/>
        <end position="66"/>
    </location>
</feature>
<dbReference type="CTD" id="5411"/>
<keyword evidence="4" id="KW-0805">Transcription regulation</keyword>
<dbReference type="GO" id="GO:0071011">
    <property type="term" value="C:precatalytic spliceosome"/>
    <property type="evidence" value="ECO:0007005"/>
    <property type="project" value="FlyBase"/>
</dbReference>
<dbReference type="STRING" id="7227.FBpp0112122"/>
<dbReference type="AGR" id="FB:FBgn0037737"/>
<dbReference type="VEuPathDB" id="VectorBase:FBgn0037737"/>
<evidence type="ECO:0007829" key="13">
    <source>
        <dbReference type="PeptideAtlas" id="A8JQW3"/>
    </source>
</evidence>
<feature type="domain" description="Pinin/SDK/MemA protein" evidence="9">
    <location>
        <begin position="127"/>
        <end position="250"/>
    </location>
</feature>
<dbReference type="AlphaFoldDB" id="A8JQW3"/>
<dbReference type="RefSeq" id="NP_001097727.1">
    <property type="nucleotide sequence ID" value="NM_001104257.2"/>
</dbReference>
<comment type="similarity">
    <text evidence="2">Belongs to the pinin family.</text>
</comment>